<evidence type="ECO:0000313" key="2">
    <source>
        <dbReference type="EMBL" id="UNM96865.1"/>
    </source>
</evidence>
<protein>
    <submittedName>
        <fullName evidence="2">Uncharacterized protein</fullName>
    </submittedName>
</protein>
<keyword evidence="1" id="KW-1133">Transmembrane helix</keyword>
<evidence type="ECO:0000256" key="1">
    <source>
        <dbReference type="SAM" id="Phobius"/>
    </source>
</evidence>
<feature type="transmembrane region" description="Helical" evidence="1">
    <location>
        <begin position="12"/>
        <end position="29"/>
    </location>
</feature>
<organism evidence="2 3">
    <name type="scientific">Ignatzschineria rhizosphaerae</name>
    <dbReference type="NCBI Taxonomy" id="2923279"/>
    <lineage>
        <taxon>Bacteria</taxon>
        <taxon>Pseudomonadati</taxon>
        <taxon>Pseudomonadota</taxon>
        <taxon>Gammaproteobacteria</taxon>
        <taxon>Cardiobacteriales</taxon>
        <taxon>Ignatzschineriaceae</taxon>
        <taxon>Ignatzschineria</taxon>
    </lineage>
</organism>
<dbReference type="RefSeq" id="WP_242151284.1">
    <property type="nucleotide sequence ID" value="NZ_CP093379.1"/>
</dbReference>
<accession>A0ABY3X4P0</accession>
<dbReference type="Proteomes" id="UP000829542">
    <property type="component" value="Chromosome"/>
</dbReference>
<proteinExistence type="predicted"/>
<name>A0ABY3X4P0_9GAMM</name>
<gene>
    <name evidence="2" type="ORF">MMG00_03140</name>
</gene>
<sequence length="48" mass="5910">MYYEQKKSKRSFKWLYLILIIAFIVWVMLDDTDKESESNQIIEVQLPR</sequence>
<keyword evidence="1" id="KW-0812">Transmembrane</keyword>
<reference evidence="2 3" key="1">
    <citation type="submission" date="2022-03" db="EMBL/GenBank/DDBJ databases">
        <title>Ignatzschineria rhizosphaerae HR5S32.</title>
        <authorList>
            <person name="Sun J.Q."/>
            <person name="Feng J.Y."/>
        </authorList>
    </citation>
    <scope>NUCLEOTIDE SEQUENCE [LARGE SCALE GENOMIC DNA]</scope>
    <source>
        <strain evidence="2 3">HR5S32</strain>
    </source>
</reference>
<evidence type="ECO:0000313" key="3">
    <source>
        <dbReference type="Proteomes" id="UP000829542"/>
    </source>
</evidence>
<dbReference type="EMBL" id="CP093379">
    <property type="protein sequence ID" value="UNM96865.1"/>
    <property type="molecule type" value="Genomic_DNA"/>
</dbReference>
<keyword evidence="1" id="KW-0472">Membrane</keyword>
<keyword evidence="3" id="KW-1185">Reference proteome</keyword>